<dbReference type="InterPro" id="IPR036640">
    <property type="entry name" value="ABC1_TM_sf"/>
</dbReference>
<keyword evidence="4 9" id="KW-0812">Transmembrane</keyword>
<keyword evidence="7 9" id="KW-1133">Transmembrane helix</keyword>
<reference evidence="12" key="1">
    <citation type="journal article" date="2021" name="PeerJ">
        <title>Extensive microbial diversity within the chicken gut microbiome revealed by metagenomics and culture.</title>
        <authorList>
            <person name="Gilroy R."/>
            <person name="Ravi A."/>
            <person name="Getino M."/>
            <person name="Pursley I."/>
            <person name="Horton D.L."/>
            <person name="Alikhan N.F."/>
            <person name="Baker D."/>
            <person name="Gharbi K."/>
            <person name="Hall N."/>
            <person name="Watson M."/>
            <person name="Adriaenssens E.M."/>
            <person name="Foster-Nyarko E."/>
            <person name="Jarju S."/>
            <person name="Secka A."/>
            <person name="Antonio M."/>
            <person name="Oren A."/>
            <person name="Chaudhuri R.R."/>
            <person name="La Ragione R."/>
            <person name="Hildebrand F."/>
            <person name="Pallen M.J."/>
        </authorList>
    </citation>
    <scope>NUCLEOTIDE SEQUENCE</scope>
    <source>
        <strain evidence="12">CHK187-5294</strain>
    </source>
</reference>
<dbReference type="GO" id="GO:0015421">
    <property type="term" value="F:ABC-type oligopeptide transporter activity"/>
    <property type="evidence" value="ECO:0007669"/>
    <property type="project" value="TreeGrafter"/>
</dbReference>
<dbReference type="SUPFAM" id="SSF52540">
    <property type="entry name" value="P-loop containing nucleoside triphosphate hydrolases"/>
    <property type="match status" value="1"/>
</dbReference>
<reference evidence="12" key="2">
    <citation type="submission" date="2021-04" db="EMBL/GenBank/DDBJ databases">
        <authorList>
            <person name="Gilroy R."/>
        </authorList>
    </citation>
    <scope>NUCLEOTIDE SEQUENCE</scope>
    <source>
        <strain evidence="12">CHK187-5294</strain>
    </source>
</reference>
<evidence type="ECO:0000313" key="13">
    <source>
        <dbReference type="Proteomes" id="UP000824132"/>
    </source>
</evidence>
<dbReference type="FunFam" id="3.40.50.300:FF:000221">
    <property type="entry name" value="Multidrug ABC transporter ATP-binding protein"/>
    <property type="match status" value="1"/>
</dbReference>
<dbReference type="GO" id="GO:0016887">
    <property type="term" value="F:ATP hydrolysis activity"/>
    <property type="evidence" value="ECO:0007669"/>
    <property type="project" value="InterPro"/>
</dbReference>
<keyword evidence="2" id="KW-0813">Transport</keyword>
<dbReference type="InterPro" id="IPR003593">
    <property type="entry name" value="AAA+_ATPase"/>
</dbReference>
<name>A0A9D2D0C6_9FIRM</name>
<evidence type="ECO:0000259" key="10">
    <source>
        <dbReference type="PROSITE" id="PS50893"/>
    </source>
</evidence>
<evidence type="ECO:0000256" key="4">
    <source>
        <dbReference type="ARBA" id="ARBA00022692"/>
    </source>
</evidence>
<gene>
    <name evidence="12" type="ORF">H9727_07840</name>
</gene>
<feature type="transmembrane region" description="Helical" evidence="9">
    <location>
        <begin position="179"/>
        <end position="198"/>
    </location>
</feature>
<evidence type="ECO:0000259" key="11">
    <source>
        <dbReference type="PROSITE" id="PS50929"/>
    </source>
</evidence>
<evidence type="ECO:0000256" key="6">
    <source>
        <dbReference type="ARBA" id="ARBA00022840"/>
    </source>
</evidence>
<comment type="caution">
    <text evidence="12">The sequence shown here is derived from an EMBL/GenBank/DDBJ whole genome shotgun (WGS) entry which is preliminary data.</text>
</comment>
<dbReference type="PANTHER" id="PTHR43394">
    <property type="entry name" value="ATP-DEPENDENT PERMEASE MDL1, MITOCHONDRIAL"/>
    <property type="match status" value="1"/>
</dbReference>
<keyword evidence="3" id="KW-1003">Cell membrane</keyword>
<evidence type="ECO:0000256" key="3">
    <source>
        <dbReference type="ARBA" id="ARBA00022475"/>
    </source>
</evidence>
<dbReference type="Proteomes" id="UP000824132">
    <property type="component" value="Unassembled WGS sequence"/>
</dbReference>
<dbReference type="Gene3D" id="1.20.1560.10">
    <property type="entry name" value="ABC transporter type 1, transmembrane domain"/>
    <property type="match status" value="1"/>
</dbReference>
<evidence type="ECO:0000256" key="7">
    <source>
        <dbReference type="ARBA" id="ARBA00022989"/>
    </source>
</evidence>
<dbReference type="PROSITE" id="PS50893">
    <property type="entry name" value="ABC_TRANSPORTER_2"/>
    <property type="match status" value="1"/>
</dbReference>
<feature type="transmembrane region" description="Helical" evidence="9">
    <location>
        <begin position="73"/>
        <end position="90"/>
    </location>
</feature>
<keyword evidence="8 9" id="KW-0472">Membrane</keyword>
<evidence type="ECO:0000256" key="5">
    <source>
        <dbReference type="ARBA" id="ARBA00022741"/>
    </source>
</evidence>
<keyword evidence="6 12" id="KW-0067">ATP-binding</keyword>
<proteinExistence type="predicted"/>
<protein>
    <submittedName>
        <fullName evidence="12">ABC transporter ATP-binding protein/permease</fullName>
    </submittedName>
</protein>
<evidence type="ECO:0000256" key="8">
    <source>
        <dbReference type="ARBA" id="ARBA00023136"/>
    </source>
</evidence>
<dbReference type="AlphaFoldDB" id="A0A9D2D0C6"/>
<evidence type="ECO:0000256" key="2">
    <source>
        <dbReference type="ARBA" id="ARBA00022448"/>
    </source>
</evidence>
<dbReference type="InterPro" id="IPR027417">
    <property type="entry name" value="P-loop_NTPase"/>
</dbReference>
<dbReference type="SMART" id="SM00382">
    <property type="entry name" value="AAA"/>
    <property type="match status" value="1"/>
</dbReference>
<dbReference type="PROSITE" id="PS00211">
    <property type="entry name" value="ABC_TRANSPORTER_1"/>
    <property type="match status" value="1"/>
</dbReference>
<feature type="transmembrane region" description="Helical" evidence="9">
    <location>
        <begin position="155"/>
        <end position="173"/>
    </location>
</feature>
<dbReference type="SUPFAM" id="SSF90123">
    <property type="entry name" value="ABC transporter transmembrane region"/>
    <property type="match status" value="1"/>
</dbReference>
<keyword evidence="5" id="KW-0547">Nucleotide-binding</keyword>
<dbReference type="PANTHER" id="PTHR43394:SF1">
    <property type="entry name" value="ATP-BINDING CASSETTE SUB-FAMILY B MEMBER 10, MITOCHONDRIAL"/>
    <property type="match status" value="1"/>
</dbReference>
<evidence type="ECO:0000256" key="9">
    <source>
        <dbReference type="SAM" id="Phobius"/>
    </source>
</evidence>
<dbReference type="GO" id="GO:0005524">
    <property type="term" value="F:ATP binding"/>
    <property type="evidence" value="ECO:0007669"/>
    <property type="project" value="UniProtKB-KW"/>
</dbReference>
<evidence type="ECO:0000256" key="1">
    <source>
        <dbReference type="ARBA" id="ARBA00004651"/>
    </source>
</evidence>
<dbReference type="InterPro" id="IPR003439">
    <property type="entry name" value="ABC_transporter-like_ATP-bd"/>
</dbReference>
<dbReference type="Pfam" id="PF00664">
    <property type="entry name" value="ABC_membrane"/>
    <property type="match status" value="1"/>
</dbReference>
<dbReference type="GO" id="GO:0005886">
    <property type="term" value="C:plasma membrane"/>
    <property type="evidence" value="ECO:0007669"/>
    <property type="project" value="UniProtKB-SubCell"/>
</dbReference>
<feature type="domain" description="ABC transporter" evidence="10">
    <location>
        <begin position="356"/>
        <end position="589"/>
    </location>
</feature>
<feature type="transmembrane region" description="Helical" evidence="9">
    <location>
        <begin position="274"/>
        <end position="305"/>
    </location>
</feature>
<feature type="transmembrane region" description="Helical" evidence="9">
    <location>
        <begin position="20"/>
        <end position="43"/>
    </location>
</feature>
<sequence length="610" mass="67977">MGVFSYGMRYWKKHVPCAVFCQILGFIAIALDLLLPLLSALFVDYVLTDSGVENGDGGIFSFLVNGRFGAPQTWRLFFSITAFFAAFVLLREIVIYTRNVLFQYNGLLFENEMRDLTYKKLVELDSGTVATYNTGELLTTLNSDIITFKEMLSRILQNLGDSFFVLALSSVILAFNSAWLLLIPVIIAPVLITVLVKYTKAARRVSMNIRRNNARLNLTVQENINAVRLVRSFANEDVEESKFDAVNADLRAAYFEQADVSSKYNLAFNVIRQLAYIATIAIGALLVLRGVFLVGIMTACITYVLKIMDHLTQVSNNMYQLQYGLVSGGRIMEFLEKKTRIPEPAVPQKMSRRPEIEMRGVSITAEGKPLLKNVSMKIPFGKKIGFMGGTGSGKSVLLKSLVRIYDVTEGEILIDGKDVRDYDLDDLRDVFAYVFQDVFLFSNTIDANIAFYAPDVAKEEVMRVAELAQAGRFIRSLPQGYETIVGEKGLGLSGGQKQRISIARALLKNAPVLVLDDASSALDVITERKLMRSIKENYPERTILIAAHRVSSLADCDEIFYMQDGEIVERGTFDELIALGGRFAEIYRMQAEEGVVDDLQALSEAGEASA</sequence>
<dbReference type="PROSITE" id="PS50929">
    <property type="entry name" value="ABC_TM1F"/>
    <property type="match status" value="1"/>
</dbReference>
<dbReference type="InterPro" id="IPR011527">
    <property type="entry name" value="ABC1_TM_dom"/>
</dbReference>
<dbReference type="Gene3D" id="3.40.50.300">
    <property type="entry name" value="P-loop containing nucleotide triphosphate hydrolases"/>
    <property type="match status" value="1"/>
</dbReference>
<dbReference type="InterPro" id="IPR017871">
    <property type="entry name" value="ABC_transporter-like_CS"/>
</dbReference>
<evidence type="ECO:0000313" key="12">
    <source>
        <dbReference type="EMBL" id="HIZ04180.1"/>
    </source>
</evidence>
<comment type="subcellular location">
    <subcellularLocation>
        <location evidence="1">Cell membrane</location>
        <topology evidence="1">Multi-pass membrane protein</topology>
    </subcellularLocation>
</comment>
<feature type="domain" description="ABC transmembrane type-1" evidence="11">
    <location>
        <begin position="23"/>
        <end position="322"/>
    </location>
</feature>
<dbReference type="EMBL" id="DXCL01000046">
    <property type="protein sequence ID" value="HIZ04180.1"/>
    <property type="molecule type" value="Genomic_DNA"/>
</dbReference>
<accession>A0A9D2D0C6</accession>
<dbReference type="Pfam" id="PF00005">
    <property type="entry name" value="ABC_tran"/>
    <property type="match status" value="1"/>
</dbReference>
<organism evidence="12 13">
    <name type="scientific">Candidatus Borkfalkia avistercoris</name>
    <dbReference type="NCBI Taxonomy" id="2838504"/>
    <lineage>
        <taxon>Bacteria</taxon>
        <taxon>Bacillati</taxon>
        <taxon>Bacillota</taxon>
        <taxon>Clostridia</taxon>
        <taxon>Christensenellales</taxon>
        <taxon>Christensenellaceae</taxon>
        <taxon>Candidatus Borkfalkia</taxon>
    </lineage>
</organism>
<dbReference type="InterPro" id="IPR039421">
    <property type="entry name" value="Type_1_exporter"/>
</dbReference>